<dbReference type="AlphaFoldDB" id="A0A6J4HHI3"/>
<gene>
    <name evidence="2" type="ORF">AVDCRST_MAG10-794</name>
</gene>
<feature type="compositionally biased region" description="Basic residues" evidence="1">
    <location>
        <begin position="72"/>
        <end position="84"/>
    </location>
</feature>
<proteinExistence type="predicted"/>
<reference evidence="2" key="1">
    <citation type="submission" date="2020-02" db="EMBL/GenBank/DDBJ databases">
        <authorList>
            <person name="Meier V. D."/>
        </authorList>
    </citation>
    <scope>NUCLEOTIDE SEQUENCE</scope>
    <source>
        <strain evidence="2">AVDCRST_MAG10</strain>
    </source>
</reference>
<protein>
    <submittedName>
        <fullName evidence="2">Uncharacterized protein</fullName>
    </submittedName>
</protein>
<name>A0A6J4HHI3_9ACTN</name>
<organism evidence="2">
    <name type="scientific">uncultured Acidimicrobiales bacterium</name>
    <dbReference type="NCBI Taxonomy" id="310071"/>
    <lineage>
        <taxon>Bacteria</taxon>
        <taxon>Bacillati</taxon>
        <taxon>Actinomycetota</taxon>
        <taxon>Acidimicrobiia</taxon>
        <taxon>Acidimicrobiales</taxon>
        <taxon>environmental samples</taxon>
    </lineage>
</organism>
<accession>A0A6J4HHI3</accession>
<evidence type="ECO:0000256" key="1">
    <source>
        <dbReference type="SAM" id="MobiDB-lite"/>
    </source>
</evidence>
<feature type="region of interest" description="Disordered" evidence="1">
    <location>
        <begin position="1"/>
        <end position="105"/>
    </location>
</feature>
<feature type="non-terminal residue" evidence="2">
    <location>
        <position position="163"/>
    </location>
</feature>
<feature type="region of interest" description="Disordered" evidence="1">
    <location>
        <begin position="124"/>
        <end position="163"/>
    </location>
</feature>
<evidence type="ECO:0000313" key="2">
    <source>
        <dbReference type="EMBL" id="CAA9223355.1"/>
    </source>
</evidence>
<sequence>GEQLQRSGVVPLAGDLRFPGRDRRLPPAPSGCSEICGAGRRRSGPARAPTDLRPAGVLRRRRRRPGLEVHPSGRRPAGHRRLAGHRVLAPDPRRRRPGGGRPFRPLVRRCVAPLGLHRARGLGPHPVRLLQGGAQHFEDRPPAGGRWRPGRGGPGRRGSPKPV</sequence>
<dbReference type="EMBL" id="CADCTB010000052">
    <property type="protein sequence ID" value="CAA9223355.1"/>
    <property type="molecule type" value="Genomic_DNA"/>
</dbReference>
<feature type="non-terminal residue" evidence="2">
    <location>
        <position position="1"/>
    </location>
</feature>